<dbReference type="CDD" id="cd01066">
    <property type="entry name" value="APP_MetAP"/>
    <property type="match status" value="1"/>
</dbReference>
<proteinExistence type="predicted"/>
<dbReference type="SUPFAM" id="SSF55920">
    <property type="entry name" value="Creatinase/aminopeptidase"/>
    <property type="match status" value="1"/>
</dbReference>
<organism evidence="2 3">
    <name type="scientific">Mycolicibacterium parafortuitum</name>
    <name type="common">Mycobacterium parafortuitum</name>
    <dbReference type="NCBI Taxonomy" id="39692"/>
    <lineage>
        <taxon>Bacteria</taxon>
        <taxon>Bacillati</taxon>
        <taxon>Actinomycetota</taxon>
        <taxon>Actinomycetes</taxon>
        <taxon>Mycobacteriales</taxon>
        <taxon>Mycobacteriaceae</taxon>
        <taxon>Mycolicibacterium</taxon>
    </lineage>
</organism>
<dbReference type="InterPro" id="IPR050659">
    <property type="entry name" value="Peptidase_M24B"/>
</dbReference>
<name>A0A7I7TWT1_MYCPF</name>
<dbReference type="PANTHER" id="PTHR46112">
    <property type="entry name" value="AMINOPEPTIDASE"/>
    <property type="match status" value="1"/>
</dbReference>
<keyword evidence="2" id="KW-0378">Hydrolase</keyword>
<dbReference type="InterPro" id="IPR029149">
    <property type="entry name" value="Creatin/AminoP/Spt16_N"/>
</dbReference>
<dbReference type="Proteomes" id="UP000466554">
    <property type="component" value="Chromosome"/>
</dbReference>
<reference evidence="2 3" key="1">
    <citation type="journal article" date="2019" name="Emerg. Microbes Infect.">
        <title>Comprehensive subspecies identification of 175 nontuberculous mycobacteria species based on 7547 genomic profiles.</title>
        <authorList>
            <person name="Matsumoto Y."/>
            <person name="Kinjo T."/>
            <person name="Motooka D."/>
            <person name="Nabeya D."/>
            <person name="Jung N."/>
            <person name="Uechi K."/>
            <person name="Horii T."/>
            <person name="Iida T."/>
            <person name="Fujita J."/>
            <person name="Nakamura S."/>
        </authorList>
    </citation>
    <scope>NUCLEOTIDE SEQUENCE [LARGE SCALE GENOMIC DNA]</scope>
    <source>
        <strain evidence="2 3">JCM 6367</strain>
    </source>
</reference>
<dbReference type="SUPFAM" id="SSF53092">
    <property type="entry name" value="Creatinase/prolidase N-terminal domain"/>
    <property type="match status" value="1"/>
</dbReference>
<sequence length="418" mass="45556">MTNTARAHVDADRLRRLVAATYADLAAETTAPAFSAAEYERRRRALQDAARLAGLDLLVISAPDAMCWLHGYQSRWYRAQSSTRWPPFQCTVMHVDSGRYVVYDVEHHSYLLRRTSVATDVVLSRDDDGDAVLRLIVDDLSARGWLGGCVGMEFHSHVPNRATSQIVDAALTARGCRVVDASAVTRSPRLVKSPDEIAVIERAAAICDTGLRALQAEVRPGMTEKHAWGLMVSAMAAAGGEPAALHESVAVGPIELGHAYASDRPIRRGDVLCADPCGVVDRYHANIERWYVVGQEPSDELYRLAAIEAEAFAILCARAGDGVRVADVTAEIANMLRDNGLWGLHNWNGGYELGLSFPPDWVGEWTFTVGEPSDDVFRSGVVTNYESIVLYPMIDTVVFGEHGARTLSALPLDVARAG</sequence>
<dbReference type="Pfam" id="PF00557">
    <property type="entry name" value="Peptidase_M24"/>
    <property type="match status" value="1"/>
</dbReference>
<dbReference type="InterPro" id="IPR036005">
    <property type="entry name" value="Creatinase/aminopeptidase-like"/>
</dbReference>
<evidence type="ECO:0000259" key="1">
    <source>
        <dbReference type="Pfam" id="PF00557"/>
    </source>
</evidence>
<evidence type="ECO:0000313" key="3">
    <source>
        <dbReference type="Proteomes" id="UP000466554"/>
    </source>
</evidence>
<dbReference type="RefSeq" id="WP_163765385.1">
    <property type="nucleotide sequence ID" value="NZ_AP022598.1"/>
</dbReference>
<dbReference type="InterPro" id="IPR000994">
    <property type="entry name" value="Pept_M24"/>
</dbReference>
<dbReference type="PANTHER" id="PTHR46112:SF2">
    <property type="entry name" value="XAA-PRO AMINOPEPTIDASE P-RELATED"/>
    <property type="match status" value="1"/>
</dbReference>
<feature type="domain" description="Peptidase M24" evidence="1">
    <location>
        <begin position="200"/>
        <end position="387"/>
    </location>
</feature>
<accession>A0A7I7TWT1</accession>
<evidence type="ECO:0000313" key="2">
    <source>
        <dbReference type="EMBL" id="BBY73652.1"/>
    </source>
</evidence>
<dbReference type="Gene3D" id="3.90.230.10">
    <property type="entry name" value="Creatinase/methionine aminopeptidase superfamily"/>
    <property type="match status" value="1"/>
</dbReference>
<dbReference type="Gene3D" id="3.40.350.10">
    <property type="entry name" value="Creatinase/prolidase N-terminal domain"/>
    <property type="match status" value="1"/>
</dbReference>
<dbReference type="EMBL" id="AP022598">
    <property type="protein sequence ID" value="BBY73652.1"/>
    <property type="molecule type" value="Genomic_DNA"/>
</dbReference>
<dbReference type="AlphaFoldDB" id="A0A7I7TWT1"/>
<protein>
    <submittedName>
        <fullName evidence="2">Ectoine hydrolase DoeA</fullName>
    </submittedName>
</protein>
<dbReference type="GO" id="GO:0016787">
    <property type="term" value="F:hydrolase activity"/>
    <property type="evidence" value="ECO:0007669"/>
    <property type="project" value="UniProtKB-KW"/>
</dbReference>
<gene>
    <name evidence="2" type="ORF">MPRF_05510</name>
</gene>